<evidence type="ECO:0000313" key="4">
    <source>
        <dbReference type="Proteomes" id="UP000199632"/>
    </source>
</evidence>
<dbReference type="AlphaFoldDB" id="A0A1H3UP78"/>
<keyword evidence="4" id="KW-1185">Reference proteome</keyword>
<name>A0A1H3UP78_9ACTN</name>
<accession>A0A1H3UP78</accession>
<dbReference type="PANTHER" id="PTHR42748:SF3">
    <property type="entry name" value="BLL4366 PROTEIN"/>
    <property type="match status" value="1"/>
</dbReference>
<dbReference type="PANTHER" id="PTHR42748">
    <property type="entry name" value="NITROGEN METABOLITE REPRESSION PROTEIN NMRA FAMILY MEMBER"/>
    <property type="match status" value="1"/>
</dbReference>
<proteinExistence type="predicted"/>
<evidence type="ECO:0000259" key="2">
    <source>
        <dbReference type="Pfam" id="PF13460"/>
    </source>
</evidence>
<dbReference type="InterPro" id="IPR016040">
    <property type="entry name" value="NAD(P)-bd_dom"/>
</dbReference>
<feature type="domain" description="NAD(P)-binding" evidence="2">
    <location>
        <begin position="7"/>
        <end position="172"/>
    </location>
</feature>
<dbReference type="SUPFAM" id="SSF51735">
    <property type="entry name" value="NAD(P)-binding Rossmann-fold domains"/>
    <property type="match status" value="1"/>
</dbReference>
<dbReference type="OrthoDB" id="9771302at2"/>
<dbReference type="Pfam" id="PF13460">
    <property type="entry name" value="NAD_binding_10"/>
    <property type="match status" value="1"/>
</dbReference>
<reference evidence="4" key="1">
    <citation type="submission" date="2016-10" db="EMBL/GenBank/DDBJ databases">
        <authorList>
            <person name="Varghese N."/>
            <person name="Submissions S."/>
        </authorList>
    </citation>
    <scope>NUCLEOTIDE SEQUENCE [LARGE SCALE GENOMIC DNA]</scope>
    <source>
        <strain evidence="4">DSM 44718</strain>
    </source>
</reference>
<dbReference type="Proteomes" id="UP000199632">
    <property type="component" value="Unassembled WGS sequence"/>
</dbReference>
<dbReference type="RefSeq" id="WP_090803339.1">
    <property type="nucleotide sequence ID" value="NZ_BOND01000029.1"/>
</dbReference>
<dbReference type="STRING" id="137265.SAMN05421684_7685"/>
<evidence type="ECO:0000313" key="3">
    <source>
        <dbReference type="EMBL" id="SDZ64184.1"/>
    </source>
</evidence>
<sequence>MKIVVIGGTGLIGSQVVSHLEKAGHEAVAASPSSGVNTLTGEGLNEVLTGADVLVDVANSPSFAPDDVLNFFTTATTNLIEAVRATGVGHYVALSVVGSDRSPQSTYLPAKVAQEKLIRESGLPYTVVRATQFFEFLGAIADSATQDGKVHMAPVAFQPIASADVAKAVADAAVAAPVNGAVEVAGPDRSTFDEVIRQALASKGDTREVVTDPKAPYFGQVMNDETIVPIGDYDKGATKLADWLAAHAGK</sequence>
<protein>
    <submittedName>
        <fullName evidence="3">Uncharacterized conserved protein YbjT, contains NAD(P)-binding and DUF2867 domains</fullName>
    </submittedName>
</protein>
<gene>
    <name evidence="3" type="ORF">SAMN05421684_7685</name>
</gene>
<dbReference type="Gene3D" id="3.40.50.720">
    <property type="entry name" value="NAD(P)-binding Rossmann-like Domain"/>
    <property type="match status" value="1"/>
</dbReference>
<organism evidence="3 4">
    <name type="scientific">Asanoa ishikariensis</name>
    <dbReference type="NCBI Taxonomy" id="137265"/>
    <lineage>
        <taxon>Bacteria</taxon>
        <taxon>Bacillati</taxon>
        <taxon>Actinomycetota</taxon>
        <taxon>Actinomycetes</taxon>
        <taxon>Micromonosporales</taxon>
        <taxon>Micromonosporaceae</taxon>
        <taxon>Asanoa</taxon>
    </lineage>
</organism>
<dbReference type="InterPro" id="IPR051164">
    <property type="entry name" value="NmrA-like_oxidored"/>
</dbReference>
<dbReference type="InterPro" id="IPR036291">
    <property type="entry name" value="NAD(P)-bd_dom_sf"/>
</dbReference>
<evidence type="ECO:0000256" key="1">
    <source>
        <dbReference type="ARBA" id="ARBA00022857"/>
    </source>
</evidence>
<keyword evidence="1" id="KW-0521">NADP</keyword>
<dbReference type="EMBL" id="FNQB01000005">
    <property type="protein sequence ID" value="SDZ64184.1"/>
    <property type="molecule type" value="Genomic_DNA"/>
</dbReference>